<evidence type="ECO:0000313" key="5">
    <source>
        <dbReference type="Proteomes" id="UP000587608"/>
    </source>
</evidence>
<comment type="caution">
    <text evidence="4">The sequence shown here is derived from an EMBL/GenBank/DDBJ whole genome shotgun (WGS) entry which is preliminary data.</text>
</comment>
<keyword evidence="1" id="KW-0418">Kinase</keyword>
<feature type="domain" description="Histidine kinase/HSP90-like ATPase" evidence="3">
    <location>
        <begin position="22"/>
        <end position="123"/>
    </location>
</feature>
<keyword evidence="4" id="KW-0067">ATP-binding</keyword>
<name>A0A7W2DUX4_9ACTN</name>
<reference evidence="4 5" key="1">
    <citation type="submission" date="2020-07" db="EMBL/GenBank/DDBJ databases">
        <title>Differential regulation of undecylprodigiosin biosynthesis in the yeast-scavenging Streptomyces strain MBK6.</title>
        <authorList>
            <person name="Baral B."/>
            <person name="Siitonen V."/>
            <person name="Laughlin M."/>
            <person name="Yamada K."/>
            <person name="Ilomaeki M."/>
            <person name="Metsae-Ketelae M."/>
            <person name="Niemi J."/>
        </authorList>
    </citation>
    <scope>NUCLEOTIDE SEQUENCE [LARGE SCALE GENOMIC DNA]</scope>
    <source>
        <strain evidence="4 5">MBK6</strain>
    </source>
</reference>
<protein>
    <submittedName>
        <fullName evidence="4">ATP-binding protein</fullName>
    </submittedName>
</protein>
<dbReference type="Pfam" id="PF13581">
    <property type="entry name" value="HATPase_c_2"/>
    <property type="match status" value="1"/>
</dbReference>
<keyword evidence="1" id="KW-0723">Serine/threonine-protein kinase</keyword>
<evidence type="ECO:0000256" key="1">
    <source>
        <dbReference type="ARBA" id="ARBA00022527"/>
    </source>
</evidence>
<feature type="region of interest" description="Disordered" evidence="2">
    <location>
        <begin position="143"/>
        <end position="170"/>
    </location>
</feature>
<evidence type="ECO:0000256" key="2">
    <source>
        <dbReference type="SAM" id="MobiDB-lite"/>
    </source>
</evidence>
<dbReference type="Proteomes" id="UP000587608">
    <property type="component" value="Unassembled WGS sequence"/>
</dbReference>
<dbReference type="InterPro" id="IPR036890">
    <property type="entry name" value="HATPase_C_sf"/>
</dbReference>
<accession>A0A7W2DUX4</accession>
<dbReference type="EMBL" id="JACERG010000012">
    <property type="protein sequence ID" value="MBA5223498.1"/>
    <property type="molecule type" value="Genomic_DNA"/>
</dbReference>
<sequence>MATPPTTPRGTALPHDIEWRLPRHPRSVGRARTLFREQARMWNIPDDVAETAVLLLSELMTNAYRHAKVPPGREIRARCVERDGRLRLTVTDASDVLPVVRETGPEDDSGRGLPLVAALADAAGAEPRPCGIGKTVWCELRCTPASPGEQYHPDRSRGPAPTRREDRAAG</sequence>
<dbReference type="GO" id="GO:0004674">
    <property type="term" value="F:protein serine/threonine kinase activity"/>
    <property type="evidence" value="ECO:0007669"/>
    <property type="project" value="UniProtKB-KW"/>
</dbReference>
<feature type="compositionally biased region" description="Basic and acidic residues" evidence="2">
    <location>
        <begin position="151"/>
        <end position="170"/>
    </location>
</feature>
<keyword evidence="4" id="KW-0547">Nucleotide-binding</keyword>
<dbReference type="SUPFAM" id="SSF55874">
    <property type="entry name" value="ATPase domain of HSP90 chaperone/DNA topoisomerase II/histidine kinase"/>
    <property type="match status" value="1"/>
</dbReference>
<dbReference type="InterPro" id="IPR050267">
    <property type="entry name" value="Anti-sigma-factor_SerPK"/>
</dbReference>
<gene>
    <name evidence="4" type="ORF">H1X69_19015</name>
</gene>
<evidence type="ECO:0000313" key="4">
    <source>
        <dbReference type="EMBL" id="MBA5223498.1"/>
    </source>
</evidence>
<dbReference type="AlphaFoldDB" id="A0A7W2DUX4"/>
<dbReference type="GO" id="GO:0005524">
    <property type="term" value="F:ATP binding"/>
    <property type="evidence" value="ECO:0007669"/>
    <property type="project" value="UniProtKB-KW"/>
</dbReference>
<dbReference type="PANTHER" id="PTHR35526">
    <property type="entry name" value="ANTI-SIGMA-F FACTOR RSBW-RELATED"/>
    <property type="match status" value="1"/>
</dbReference>
<organism evidence="4 5">
    <name type="scientific">Streptomyces griseoaurantiacus</name>
    <dbReference type="NCBI Taxonomy" id="68213"/>
    <lineage>
        <taxon>Bacteria</taxon>
        <taxon>Bacillati</taxon>
        <taxon>Actinomycetota</taxon>
        <taxon>Actinomycetes</taxon>
        <taxon>Kitasatosporales</taxon>
        <taxon>Streptomycetaceae</taxon>
        <taxon>Streptomyces</taxon>
        <taxon>Streptomyces aurantiacus group</taxon>
    </lineage>
</organism>
<evidence type="ECO:0000259" key="3">
    <source>
        <dbReference type="Pfam" id="PF13581"/>
    </source>
</evidence>
<dbReference type="InterPro" id="IPR003594">
    <property type="entry name" value="HATPase_dom"/>
</dbReference>
<dbReference type="PANTHER" id="PTHR35526:SF3">
    <property type="entry name" value="ANTI-SIGMA-F FACTOR RSBW"/>
    <property type="match status" value="1"/>
</dbReference>
<dbReference type="RefSeq" id="WP_191853459.1">
    <property type="nucleotide sequence ID" value="NZ_CP109581.1"/>
</dbReference>
<dbReference type="Gene3D" id="3.30.565.10">
    <property type="entry name" value="Histidine kinase-like ATPase, C-terminal domain"/>
    <property type="match status" value="1"/>
</dbReference>
<proteinExistence type="predicted"/>
<dbReference type="CDD" id="cd16936">
    <property type="entry name" value="HATPase_RsbW-like"/>
    <property type="match status" value="1"/>
</dbReference>
<keyword evidence="1" id="KW-0808">Transferase</keyword>